<feature type="transmembrane region" description="Helical" evidence="2">
    <location>
        <begin position="489"/>
        <end position="508"/>
    </location>
</feature>
<feature type="transmembrane region" description="Helical" evidence="2">
    <location>
        <begin position="696"/>
        <end position="717"/>
    </location>
</feature>
<keyword evidence="2" id="KW-0812">Transmembrane</keyword>
<organism evidence="4 5">
    <name type="scientific">Rathayibacter iranicus NCPPB 2253 = VKM Ac-1602</name>
    <dbReference type="NCBI Taxonomy" id="1328868"/>
    <lineage>
        <taxon>Bacteria</taxon>
        <taxon>Bacillati</taxon>
        <taxon>Actinomycetota</taxon>
        <taxon>Actinomycetes</taxon>
        <taxon>Micrococcales</taxon>
        <taxon>Microbacteriaceae</taxon>
        <taxon>Rathayibacter</taxon>
    </lineage>
</organism>
<name>A0ABX5LDH2_9MICO</name>
<sequence>MKSDVDMAVPGSPSVAPVPQLRRSRRSTAALLLILLAAVASASGLTAPAAQAATIAITAPAAGTVLSTGTTTVTGTATAGDQVQVGLRGGSDPLCITTTGTDGRWSCVVTLKDGPATLVAVQLLAAGGTSSAAVDIAVLSAPVIQSVDGSATSAGSVRGTAYPRARVAAVSNGGASCLATADSSGAWFCQLAPTPAPGTYRITATQTASFAGSTASPASAPVTLVVDTAAPTAPTLGSPTGGATLPLTGATYSGTGTDGTRAYVYVDRVNTCEAAVAAGAWSCTGGTIPAGAHRVSVIAGDSAGNYSSPSPWIDVTFAAATPAPSSTPTTPPATSGTTPSVPRTTPAAPGTASPRPTVPPTPTRPGEAAPAPQAAPSNEPPATPPPGPIEQPPSSPAPAPDVGSVPGGWNSATGMTTALSAGSPVISMADWMRSLALALLSLALVVVPARLAAAGRAPHATRTWRLTGRNRAAVEYDDKPDAGPISPRLMVVGMIGCAAGLALLSGRVDNQPAYLRLLIAVIVAVALVNAVAAGVPAVIGRRLGIPGIGVIAAPRSLLLVAAAALLSRFAGLDPAFLFGVVIGLVLPAGASASARAKLATVRIVSLLVLAGLAWGASALVPLDGSFGAVLCAEVLSATTLISVGSSVVLLFPVGRPAGRNILAWSPLLWLGMTLLATTVLFVLLTPTIAAWSTDGGAGPVLFAVVAFTAVCTSIWAWRRFVDSE</sequence>
<feature type="region of interest" description="Disordered" evidence="1">
    <location>
        <begin position="321"/>
        <end position="409"/>
    </location>
</feature>
<feature type="transmembrane region" description="Helical" evidence="2">
    <location>
        <begin position="431"/>
        <end position="453"/>
    </location>
</feature>
<dbReference type="Proteomes" id="UP000245674">
    <property type="component" value="Unassembled WGS sequence"/>
</dbReference>
<feature type="compositionally biased region" description="Pro residues" evidence="1">
    <location>
        <begin position="378"/>
        <end position="399"/>
    </location>
</feature>
<dbReference type="InterPro" id="IPR013783">
    <property type="entry name" value="Ig-like_fold"/>
</dbReference>
<feature type="transmembrane region" description="Helical" evidence="2">
    <location>
        <begin position="547"/>
        <end position="569"/>
    </location>
</feature>
<keyword evidence="3" id="KW-0732">Signal</keyword>
<comment type="caution">
    <text evidence="4">The sequence shown here is derived from an EMBL/GenBank/DDBJ whole genome shotgun (WGS) entry which is preliminary data.</text>
</comment>
<keyword evidence="2" id="KW-1133">Transmembrane helix</keyword>
<feature type="transmembrane region" description="Helical" evidence="2">
    <location>
        <begin position="626"/>
        <end position="651"/>
    </location>
</feature>
<feature type="compositionally biased region" description="Low complexity" evidence="1">
    <location>
        <begin position="364"/>
        <end position="377"/>
    </location>
</feature>
<evidence type="ECO:0000256" key="2">
    <source>
        <dbReference type="SAM" id="Phobius"/>
    </source>
</evidence>
<evidence type="ECO:0000256" key="1">
    <source>
        <dbReference type="SAM" id="MobiDB-lite"/>
    </source>
</evidence>
<proteinExistence type="predicted"/>
<feature type="chain" id="PRO_5047348332" description="Bacterial Ig-like domain-containing protein" evidence="3">
    <location>
        <begin position="43"/>
        <end position="724"/>
    </location>
</feature>
<accession>A0ABX5LDH2</accession>
<protein>
    <recommendedName>
        <fullName evidence="6">Bacterial Ig-like domain-containing protein</fullName>
    </recommendedName>
</protein>
<evidence type="ECO:0000313" key="5">
    <source>
        <dbReference type="Proteomes" id="UP000245674"/>
    </source>
</evidence>
<keyword evidence="5" id="KW-1185">Reference proteome</keyword>
<gene>
    <name evidence="4" type="ORF">B0H03_10540</name>
</gene>
<feature type="transmembrane region" description="Helical" evidence="2">
    <location>
        <begin position="601"/>
        <end position="620"/>
    </location>
</feature>
<keyword evidence="2" id="KW-0472">Membrane</keyword>
<feature type="transmembrane region" description="Helical" evidence="2">
    <location>
        <begin position="514"/>
        <end position="535"/>
    </location>
</feature>
<evidence type="ECO:0000256" key="3">
    <source>
        <dbReference type="SAM" id="SignalP"/>
    </source>
</evidence>
<dbReference type="Gene3D" id="2.60.40.10">
    <property type="entry name" value="Immunoglobulins"/>
    <property type="match status" value="3"/>
</dbReference>
<feature type="transmembrane region" description="Helical" evidence="2">
    <location>
        <begin position="575"/>
        <end position="594"/>
    </location>
</feature>
<dbReference type="RefSeq" id="WP_160487255.1">
    <property type="nucleotide sequence ID" value="NZ_QGDV01000005.1"/>
</dbReference>
<dbReference type="EMBL" id="QGDV01000005">
    <property type="protein sequence ID" value="PWJ64264.1"/>
    <property type="molecule type" value="Genomic_DNA"/>
</dbReference>
<evidence type="ECO:0000313" key="4">
    <source>
        <dbReference type="EMBL" id="PWJ64264.1"/>
    </source>
</evidence>
<feature type="compositionally biased region" description="Low complexity" evidence="1">
    <location>
        <begin position="321"/>
        <end position="342"/>
    </location>
</feature>
<feature type="transmembrane region" description="Helical" evidence="2">
    <location>
        <begin position="663"/>
        <end position="684"/>
    </location>
</feature>
<evidence type="ECO:0008006" key="6">
    <source>
        <dbReference type="Google" id="ProtNLM"/>
    </source>
</evidence>
<feature type="signal peptide" evidence="3">
    <location>
        <begin position="1"/>
        <end position="42"/>
    </location>
</feature>
<reference evidence="4 5" key="1">
    <citation type="submission" date="2018-03" db="EMBL/GenBank/DDBJ databases">
        <title>Genomic Encyclopedia of Type Strains, Phase III (KMG-III): the genomes of soil and plant-associated and newly described type strains.</title>
        <authorList>
            <person name="Whitman W."/>
        </authorList>
    </citation>
    <scope>NUCLEOTIDE SEQUENCE [LARGE SCALE GENOMIC DNA]</scope>
    <source>
        <strain evidence="4 5">VKM Ac-1602</strain>
    </source>
</reference>